<evidence type="ECO:0000313" key="1">
    <source>
        <dbReference type="EMBL" id="SLN17537.1"/>
    </source>
</evidence>
<dbReference type="RefSeq" id="WP_085877235.1">
    <property type="nucleotide sequence ID" value="NZ_FWFZ01000001.1"/>
</dbReference>
<keyword evidence="2" id="KW-1185">Reference proteome</keyword>
<evidence type="ECO:0000313" key="2">
    <source>
        <dbReference type="Proteomes" id="UP000193900"/>
    </source>
</evidence>
<dbReference type="Proteomes" id="UP000193900">
    <property type="component" value="Unassembled WGS sequence"/>
</dbReference>
<accession>A0A1Y5RHX8</accession>
<dbReference type="Pfam" id="PF17784">
    <property type="entry name" value="Sulfotransfer_4"/>
    <property type="match status" value="1"/>
</dbReference>
<reference evidence="1 2" key="1">
    <citation type="submission" date="2017-03" db="EMBL/GenBank/DDBJ databases">
        <authorList>
            <person name="Afonso C.L."/>
            <person name="Miller P.J."/>
            <person name="Scott M.A."/>
            <person name="Spackman E."/>
            <person name="Goraichik I."/>
            <person name="Dimitrov K.M."/>
            <person name="Suarez D.L."/>
            <person name="Swayne D.E."/>
        </authorList>
    </citation>
    <scope>NUCLEOTIDE SEQUENCE [LARGE SCALE GENOMIC DNA]</scope>
    <source>
        <strain evidence="1 2">CECT 7023</strain>
    </source>
</reference>
<dbReference type="Gene3D" id="3.40.50.300">
    <property type="entry name" value="P-loop containing nucleotide triphosphate hydrolases"/>
    <property type="match status" value="1"/>
</dbReference>
<dbReference type="InterPro" id="IPR027417">
    <property type="entry name" value="P-loop_NTPase"/>
</dbReference>
<sequence>MTLKVIGSGFGRTGTMTMKDALGTLGFGPSHHMTEIIDHPEQLTHWKAVFAGQEVDWAEVYAGYNSQVDWPGAYVWHEASIAFPEARVIHTERPEEDWWASFSGTIGKFFSHADTMPLPPHLADLFRTMKGKGSWLEQTFTDHTDRAAAIAAYRANNKRVRELIPADRLLIFNVAEGWGPLCGFLGVDVPDTRFPHHNERREFWDLLGGEPETA</sequence>
<dbReference type="OrthoDB" id="9806624at2"/>
<name>A0A1Y5RHX8_9RHOB</name>
<dbReference type="SUPFAM" id="SSF52540">
    <property type="entry name" value="P-loop containing nucleoside triphosphate hydrolases"/>
    <property type="match status" value="1"/>
</dbReference>
<organism evidence="1 2">
    <name type="scientific">Roseisalinus antarcticus</name>
    <dbReference type="NCBI Taxonomy" id="254357"/>
    <lineage>
        <taxon>Bacteria</taxon>
        <taxon>Pseudomonadati</taxon>
        <taxon>Pseudomonadota</taxon>
        <taxon>Alphaproteobacteria</taxon>
        <taxon>Rhodobacterales</taxon>
        <taxon>Roseobacteraceae</taxon>
        <taxon>Roseisalinus</taxon>
    </lineage>
</organism>
<dbReference type="InterPro" id="IPR040632">
    <property type="entry name" value="Sulfotransfer_4"/>
</dbReference>
<dbReference type="PANTHER" id="PTHR36978:SF4">
    <property type="entry name" value="P-LOOP CONTAINING NUCLEOSIDE TRIPHOSPHATE HYDROLASE PROTEIN"/>
    <property type="match status" value="1"/>
</dbReference>
<dbReference type="AlphaFoldDB" id="A0A1Y5RHX8"/>
<evidence type="ECO:0008006" key="3">
    <source>
        <dbReference type="Google" id="ProtNLM"/>
    </source>
</evidence>
<dbReference type="PANTHER" id="PTHR36978">
    <property type="entry name" value="P-LOOP CONTAINING NUCLEOTIDE TRIPHOSPHATE HYDROLASE"/>
    <property type="match status" value="1"/>
</dbReference>
<dbReference type="EMBL" id="FWFZ01000001">
    <property type="protein sequence ID" value="SLN17537.1"/>
    <property type="molecule type" value="Genomic_DNA"/>
</dbReference>
<proteinExistence type="predicted"/>
<gene>
    <name evidence="1" type="ORF">ROA7023_00315</name>
</gene>
<protein>
    <recommendedName>
        <fullName evidence="3">Sulfotransferase family protein</fullName>
    </recommendedName>
</protein>